<evidence type="ECO:0000313" key="1">
    <source>
        <dbReference type="EMBL" id="OMO80239.1"/>
    </source>
</evidence>
<evidence type="ECO:0000313" key="2">
    <source>
        <dbReference type="Proteomes" id="UP000187203"/>
    </source>
</evidence>
<keyword evidence="2" id="KW-1185">Reference proteome</keyword>
<dbReference type="EMBL" id="AWUE01018454">
    <property type="protein sequence ID" value="OMO80239.1"/>
    <property type="molecule type" value="Genomic_DNA"/>
</dbReference>
<name>A0A1R3ICD3_9ROSI</name>
<protein>
    <submittedName>
        <fullName evidence="1">Uncharacterized protein</fullName>
    </submittedName>
</protein>
<accession>A0A1R3ICD3</accession>
<gene>
    <name evidence="1" type="ORF">COLO4_24165</name>
</gene>
<reference evidence="2" key="1">
    <citation type="submission" date="2013-09" db="EMBL/GenBank/DDBJ databases">
        <title>Corchorus olitorius genome sequencing.</title>
        <authorList>
            <person name="Alam M."/>
            <person name="Haque M.S."/>
            <person name="Islam M.S."/>
            <person name="Emdad E.M."/>
            <person name="Islam M.M."/>
            <person name="Ahmed B."/>
            <person name="Halim A."/>
            <person name="Hossen Q.M.M."/>
            <person name="Hossain M.Z."/>
            <person name="Ahmed R."/>
            <person name="Khan M.M."/>
            <person name="Islam R."/>
            <person name="Rashid M.M."/>
            <person name="Khan S.A."/>
            <person name="Rahman M.S."/>
            <person name="Alam M."/>
            <person name="Yahiya A.S."/>
            <person name="Khan M.S."/>
            <person name="Azam M.S."/>
            <person name="Haque T."/>
            <person name="Lashkar M.Z.H."/>
            <person name="Akhand A.I."/>
            <person name="Morshed G."/>
            <person name="Roy S."/>
            <person name="Uddin K.S."/>
            <person name="Rabeya T."/>
            <person name="Hossain A.S."/>
            <person name="Chowdhury A."/>
            <person name="Snigdha A.R."/>
            <person name="Mortoza M.S."/>
            <person name="Matin S.A."/>
            <person name="Hoque S.M.E."/>
            <person name="Islam M.K."/>
            <person name="Roy D.K."/>
            <person name="Haider R."/>
            <person name="Moosa M.M."/>
            <person name="Elias S.M."/>
            <person name="Hasan A.M."/>
            <person name="Jahan S."/>
            <person name="Shafiuddin M."/>
            <person name="Mahmood N."/>
            <person name="Shommy N.S."/>
        </authorList>
    </citation>
    <scope>NUCLEOTIDE SEQUENCE [LARGE SCALE GENOMIC DNA]</scope>
    <source>
        <strain evidence="2">cv. O-4</strain>
    </source>
</reference>
<proteinExistence type="predicted"/>
<sequence length="80" mass="8631">MLMDELPGSCSMVQDALSDPNVDAESDSLRGKLTLVGLDSEKLNPEIRKLERQSASSGHCAGLINEALQLYEGPKDLSIE</sequence>
<organism evidence="1 2">
    <name type="scientific">Corchorus olitorius</name>
    <dbReference type="NCBI Taxonomy" id="93759"/>
    <lineage>
        <taxon>Eukaryota</taxon>
        <taxon>Viridiplantae</taxon>
        <taxon>Streptophyta</taxon>
        <taxon>Embryophyta</taxon>
        <taxon>Tracheophyta</taxon>
        <taxon>Spermatophyta</taxon>
        <taxon>Magnoliopsida</taxon>
        <taxon>eudicotyledons</taxon>
        <taxon>Gunneridae</taxon>
        <taxon>Pentapetalae</taxon>
        <taxon>rosids</taxon>
        <taxon>malvids</taxon>
        <taxon>Malvales</taxon>
        <taxon>Malvaceae</taxon>
        <taxon>Grewioideae</taxon>
        <taxon>Apeibeae</taxon>
        <taxon>Corchorus</taxon>
    </lineage>
</organism>
<dbReference type="Proteomes" id="UP000187203">
    <property type="component" value="Unassembled WGS sequence"/>
</dbReference>
<comment type="caution">
    <text evidence="1">The sequence shown here is derived from an EMBL/GenBank/DDBJ whole genome shotgun (WGS) entry which is preliminary data.</text>
</comment>
<dbReference type="AlphaFoldDB" id="A0A1R3ICD3"/>